<dbReference type="AlphaFoldDB" id="A0A364MVS9"/>
<evidence type="ECO:0000313" key="3">
    <source>
        <dbReference type="Proteomes" id="UP000249619"/>
    </source>
</evidence>
<comment type="caution">
    <text evidence="2">The sequence shown here is derived from an EMBL/GenBank/DDBJ whole genome shotgun (WGS) entry which is preliminary data.</text>
</comment>
<reference evidence="3" key="1">
    <citation type="submission" date="2018-05" db="EMBL/GenBank/DDBJ databases">
        <title>Draft genome sequence of Stemphylium lycopersici strain CIDEFI 213.</title>
        <authorList>
            <person name="Medina R."/>
            <person name="Franco M.E.E."/>
            <person name="Lucentini C.G."/>
            <person name="Saparrat M.C.N."/>
            <person name="Balatti P.A."/>
        </authorList>
    </citation>
    <scope>NUCLEOTIDE SEQUENCE [LARGE SCALE GENOMIC DNA]</scope>
    <source>
        <strain evidence="3">CIDEFI 213</strain>
    </source>
</reference>
<organism evidence="2 3">
    <name type="scientific">Stemphylium lycopersici</name>
    <name type="common">Tomato gray leaf spot disease fungus</name>
    <name type="synonym">Thyrospora lycopersici</name>
    <dbReference type="NCBI Taxonomy" id="183478"/>
    <lineage>
        <taxon>Eukaryota</taxon>
        <taxon>Fungi</taxon>
        <taxon>Dikarya</taxon>
        <taxon>Ascomycota</taxon>
        <taxon>Pezizomycotina</taxon>
        <taxon>Dothideomycetes</taxon>
        <taxon>Pleosporomycetidae</taxon>
        <taxon>Pleosporales</taxon>
        <taxon>Pleosporineae</taxon>
        <taxon>Pleosporaceae</taxon>
        <taxon>Stemphylium</taxon>
    </lineage>
</organism>
<evidence type="ECO:0000313" key="2">
    <source>
        <dbReference type="EMBL" id="RAR04718.1"/>
    </source>
</evidence>
<evidence type="ECO:0000256" key="1">
    <source>
        <dbReference type="SAM" id="MobiDB-lite"/>
    </source>
</evidence>
<dbReference type="EMBL" id="QGDH01000149">
    <property type="protein sequence ID" value="RAR04718.1"/>
    <property type="molecule type" value="Genomic_DNA"/>
</dbReference>
<proteinExistence type="predicted"/>
<accession>A0A364MVS9</accession>
<dbReference type="Proteomes" id="UP000249619">
    <property type="component" value="Unassembled WGS sequence"/>
</dbReference>
<sequence>MRTRKRALIEANADYSRGAKLAKTSNRDQESASVPPDSGEQNTEAPVTEAPVIEARVTDGPASEVSTIQLKYLTIYSTSINSLMAKRQYPADELAIGLWVRLSAFAHWTHSEGLQPWSMMDDGERWQDTVALIGIVILATVNALNRANLLMEHSPINDLGLVLAILGDFICDCVDLSLNTREDCWPYKIVSYAKASGIEIKGVYGIEDNFVQRFDNADEANRWKRKECVDRWGWGTKWTIFGKKYAMPRSIFNRGPRIGGNAFDIISWPADERRKYQFEDKDPLDPQNPEVRFE</sequence>
<dbReference type="OrthoDB" id="3689106at2759"/>
<keyword evidence="3" id="KW-1185">Reference proteome</keyword>
<protein>
    <submittedName>
        <fullName evidence="2">Uncharacterized protein</fullName>
    </submittedName>
</protein>
<name>A0A364MVS9_STELY</name>
<feature type="region of interest" description="Disordered" evidence="1">
    <location>
        <begin position="19"/>
        <end position="49"/>
    </location>
</feature>
<gene>
    <name evidence="2" type="ORF">DDE83_007711</name>
</gene>